<sequence length="152" mass="16615">MHSAAETMPPPAAAGHAIWNPAAAACWSIVFTPAFGAYLVMRNWQALGEDARARAARKGWLFSLGLLSLELLSSALNSRLNSESNFMPWIGVAWLLVWSLTAALPQARAVRARLGPDYPRRQWDPVLFAAVIAGTGYVLLRALFTFMFVALT</sequence>
<keyword evidence="1" id="KW-1133">Transmembrane helix</keyword>
<comment type="caution">
    <text evidence="2">The sequence shown here is derived from an EMBL/GenBank/DDBJ whole genome shotgun (WGS) entry which is preliminary data.</text>
</comment>
<keyword evidence="1" id="KW-0812">Transmembrane</keyword>
<keyword evidence="3" id="KW-1185">Reference proteome</keyword>
<organism evidence="2 3">
    <name type="scientific">Massilia horti</name>
    <dbReference type="NCBI Taxonomy" id="2562153"/>
    <lineage>
        <taxon>Bacteria</taxon>
        <taxon>Pseudomonadati</taxon>
        <taxon>Pseudomonadota</taxon>
        <taxon>Betaproteobacteria</taxon>
        <taxon>Burkholderiales</taxon>
        <taxon>Oxalobacteraceae</taxon>
        <taxon>Telluria group</taxon>
        <taxon>Massilia</taxon>
    </lineage>
</organism>
<feature type="transmembrane region" description="Helical" evidence="1">
    <location>
        <begin position="60"/>
        <end position="80"/>
    </location>
</feature>
<feature type="transmembrane region" description="Helical" evidence="1">
    <location>
        <begin position="126"/>
        <end position="151"/>
    </location>
</feature>
<gene>
    <name evidence="2" type="ORF">E4O92_17220</name>
</gene>
<feature type="transmembrane region" description="Helical" evidence="1">
    <location>
        <begin position="86"/>
        <end position="105"/>
    </location>
</feature>
<accession>A0A4Y9SYJ1</accession>
<dbReference type="OrthoDB" id="8592519at2"/>
<evidence type="ECO:0000313" key="2">
    <source>
        <dbReference type="EMBL" id="TFW30284.1"/>
    </source>
</evidence>
<evidence type="ECO:0000256" key="1">
    <source>
        <dbReference type="SAM" id="Phobius"/>
    </source>
</evidence>
<dbReference type="EMBL" id="SPUM01000112">
    <property type="protein sequence ID" value="TFW30284.1"/>
    <property type="molecule type" value="Genomic_DNA"/>
</dbReference>
<dbReference type="RefSeq" id="WP_135190890.1">
    <property type="nucleotide sequence ID" value="NZ_SPUM01000112.1"/>
</dbReference>
<dbReference type="AlphaFoldDB" id="A0A4Y9SYJ1"/>
<reference evidence="2 3" key="1">
    <citation type="submission" date="2019-03" db="EMBL/GenBank/DDBJ databases">
        <title>Draft genome of Massilia hortus sp. nov., a novel bacterial species of the Oxalobacteraceae family.</title>
        <authorList>
            <person name="Peta V."/>
            <person name="Raths R."/>
            <person name="Bucking H."/>
        </authorList>
    </citation>
    <scope>NUCLEOTIDE SEQUENCE [LARGE SCALE GENOMIC DNA]</scope>
    <source>
        <strain evidence="2 3">ONC3</strain>
    </source>
</reference>
<dbReference type="Proteomes" id="UP000297258">
    <property type="component" value="Unassembled WGS sequence"/>
</dbReference>
<feature type="transmembrane region" description="Helical" evidence="1">
    <location>
        <begin position="18"/>
        <end position="40"/>
    </location>
</feature>
<name>A0A4Y9SYJ1_9BURK</name>
<protein>
    <submittedName>
        <fullName evidence="2">Uncharacterized protein</fullName>
    </submittedName>
</protein>
<proteinExistence type="predicted"/>
<keyword evidence="1" id="KW-0472">Membrane</keyword>
<evidence type="ECO:0000313" key="3">
    <source>
        <dbReference type="Proteomes" id="UP000297258"/>
    </source>
</evidence>